<evidence type="ECO:0008006" key="4">
    <source>
        <dbReference type="Google" id="ProtNLM"/>
    </source>
</evidence>
<evidence type="ECO:0000313" key="2">
    <source>
        <dbReference type="EMBL" id="SFO42564.1"/>
    </source>
</evidence>
<dbReference type="OrthoDB" id="9760892at2"/>
<gene>
    <name evidence="2" type="ORF">SAMN05660359_03368</name>
</gene>
<organism evidence="2 3">
    <name type="scientific">Geodermatophilus obscurus</name>
    <dbReference type="NCBI Taxonomy" id="1861"/>
    <lineage>
        <taxon>Bacteria</taxon>
        <taxon>Bacillati</taxon>
        <taxon>Actinomycetota</taxon>
        <taxon>Actinomycetes</taxon>
        <taxon>Geodermatophilales</taxon>
        <taxon>Geodermatophilaceae</taxon>
        <taxon>Geodermatophilus</taxon>
    </lineage>
</organism>
<name>A0A1I5H2Q3_9ACTN</name>
<dbReference type="SUPFAM" id="SSF50969">
    <property type="entry name" value="YVTN repeat-like/Quinoprotein amine dehydrogenase"/>
    <property type="match status" value="1"/>
</dbReference>
<dbReference type="InterPro" id="IPR011044">
    <property type="entry name" value="Quino_amine_DH_bsu"/>
</dbReference>
<proteinExistence type="predicted"/>
<keyword evidence="1" id="KW-0732">Signal</keyword>
<dbReference type="EMBL" id="FOWE01000008">
    <property type="protein sequence ID" value="SFO42564.1"/>
    <property type="molecule type" value="Genomic_DNA"/>
</dbReference>
<accession>A0A1I5H2Q3</accession>
<sequence length="386" mass="38116">MRSSVLAAAVLVLTGCTSAVAGTATAPAAPSPGLLGSVDLAAVDDELTPRDVVALDDGSFLVLLTGDSYYGREAGSALVELVPGADGPTVGTVTAGAPYVGGSEVHVADDGTVVAVGSVPVGDGDDEQLDVALTVLAPGAERTEVRVLPADPELGTADRATAALAPHGRTLYAALRWYVVGGDEVTRLVTVDVATGAVTAGADLQVTAPGGADVADLALRPDGGLTALVTTYRVPGEGDSDAVLVGYDAGLRLAGGPVDVIGDGSEGHGHALRVLDDGTAVVSLSTSGTDHRLVTVRDGAVEESHALPFIAAEVDVAPGSRRVWLNLGSAEVHTVAPLDVDTGELGRQVPLCSEGGAPLDLAVSADGGTLVASGVCAGGDVAHLVG</sequence>
<reference evidence="3" key="1">
    <citation type="submission" date="2016-10" db="EMBL/GenBank/DDBJ databases">
        <authorList>
            <person name="Varghese N."/>
            <person name="Submissions S."/>
        </authorList>
    </citation>
    <scope>NUCLEOTIDE SEQUENCE [LARGE SCALE GENOMIC DNA]</scope>
    <source>
        <strain evidence="3">DSM 43161</strain>
    </source>
</reference>
<keyword evidence="3" id="KW-1185">Reference proteome</keyword>
<dbReference type="Proteomes" id="UP000183642">
    <property type="component" value="Unassembled WGS sequence"/>
</dbReference>
<evidence type="ECO:0000256" key="1">
    <source>
        <dbReference type="SAM" id="SignalP"/>
    </source>
</evidence>
<protein>
    <recommendedName>
        <fullName evidence="4">Lipoprotein</fullName>
    </recommendedName>
</protein>
<dbReference type="PROSITE" id="PS51257">
    <property type="entry name" value="PROKAR_LIPOPROTEIN"/>
    <property type="match status" value="1"/>
</dbReference>
<feature type="chain" id="PRO_5039098054" description="Lipoprotein" evidence="1">
    <location>
        <begin position="22"/>
        <end position="386"/>
    </location>
</feature>
<feature type="signal peptide" evidence="1">
    <location>
        <begin position="1"/>
        <end position="21"/>
    </location>
</feature>
<dbReference type="AlphaFoldDB" id="A0A1I5H2Q3"/>
<dbReference type="RefSeq" id="WP_075014674.1">
    <property type="nucleotide sequence ID" value="NZ_FOWE01000008.1"/>
</dbReference>
<evidence type="ECO:0000313" key="3">
    <source>
        <dbReference type="Proteomes" id="UP000183642"/>
    </source>
</evidence>